<comment type="caution">
    <text evidence="3">The sequence shown here is derived from an EMBL/GenBank/DDBJ whole genome shotgun (WGS) entry which is preliminary data.</text>
</comment>
<dbReference type="RefSeq" id="WP_229959820.1">
    <property type="nucleotide sequence ID" value="NZ_JAJJWI010000006.1"/>
</dbReference>
<keyword evidence="3" id="KW-0032">Aminotransferase</keyword>
<comment type="similarity">
    <text evidence="1 2">Belongs to the DegT/DnrJ/EryC1 family.</text>
</comment>
<dbReference type="PIRSF" id="PIRSF000390">
    <property type="entry name" value="PLP_StrS"/>
    <property type="match status" value="1"/>
</dbReference>
<dbReference type="PANTHER" id="PTHR30244:SF34">
    <property type="entry name" value="DTDP-4-AMINO-4,6-DIDEOXYGALACTOSE TRANSAMINASE"/>
    <property type="match status" value="1"/>
</dbReference>
<dbReference type="Proteomes" id="UP001597369">
    <property type="component" value="Unassembled WGS sequence"/>
</dbReference>
<dbReference type="CDD" id="cd00616">
    <property type="entry name" value="AHBA_syn"/>
    <property type="match status" value="1"/>
</dbReference>
<evidence type="ECO:0000256" key="1">
    <source>
        <dbReference type="ARBA" id="ARBA00037999"/>
    </source>
</evidence>
<dbReference type="GO" id="GO:0008483">
    <property type="term" value="F:transaminase activity"/>
    <property type="evidence" value="ECO:0007669"/>
    <property type="project" value="UniProtKB-KW"/>
</dbReference>
<evidence type="ECO:0000256" key="2">
    <source>
        <dbReference type="RuleBase" id="RU004508"/>
    </source>
</evidence>
<protein>
    <submittedName>
        <fullName evidence="3">Aminotransferase class I/II-fold pyridoxal phosphate-dependent enzyme</fullName>
    </submittedName>
</protein>
<accession>A0ABW4WSY7</accession>
<reference evidence="4" key="1">
    <citation type="journal article" date="2019" name="Int. J. Syst. Evol. Microbiol.">
        <title>The Global Catalogue of Microorganisms (GCM) 10K type strain sequencing project: providing services to taxonomists for standard genome sequencing and annotation.</title>
        <authorList>
            <consortium name="The Broad Institute Genomics Platform"/>
            <consortium name="The Broad Institute Genome Sequencing Center for Infectious Disease"/>
            <person name="Wu L."/>
            <person name="Ma J."/>
        </authorList>
    </citation>
    <scope>NUCLEOTIDE SEQUENCE [LARGE SCALE GENOMIC DNA]</scope>
    <source>
        <strain evidence="4">JCM 16545</strain>
    </source>
</reference>
<evidence type="ECO:0000313" key="4">
    <source>
        <dbReference type="Proteomes" id="UP001597369"/>
    </source>
</evidence>
<name>A0ABW4WSY7_9BACT</name>
<dbReference type="InterPro" id="IPR000653">
    <property type="entry name" value="DegT/StrS_aminotransferase"/>
</dbReference>
<dbReference type="Gene3D" id="3.40.640.10">
    <property type="entry name" value="Type I PLP-dependent aspartate aminotransferase-like (Major domain)"/>
    <property type="match status" value="1"/>
</dbReference>
<dbReference type="EMBL" id="JBHUHV010000002">
    <property type="protein sequence ID" value="MFD2065456.1"/>
    <property type="molecule type" value="Genomic_DNA"/>
</dbReference>
<dbReference type="InterPro" id="IPR015424">
    <property type="entry name" value="PyrdxlP-dep_Trfase"/>
</dbReference>
<evidence type="ECO:0000313" key="3">
    <source>
        <dbReference type="EMBL" id="MFD2065456.1"/>
    </source>
</evidence>
<dbReference type="InterPro" id="IPR015422">
    <property type="entry name" value="PyrdxlP-dep_Trfase_small"/>
</dbReference>
<keyword evidence="3" id="KW-0808">Transferase</keyword>
<keyword evidence="2" id="KW-0663">Pyridoxal phosphate</keyword>
<dbReference type="PANTHER" id="PTHR30244">
    <property type="entry name" value="TRANSAMINASE"/>
    <property type="match status" value="1"/>
</dbReference>
<dbReference type="InterPro" id="IPR015421">
    <property type="entry name" value="PyrdxlP-dep_Trfase_major"/>
</dbReference>
<sequence>MTNYSPGRIFLSAPHMGGHEKNYVQKAIEDNWVTTVGPNIQGFEHDICQHTNARHAVALNSGTAAIHVALRVVGVKAGDEVLCSTFTFVATPNPILYIGATPLFVDSEPDTWNMSPTALREAIENRLKKGKKPSCLLLVHLYGMPAKLKELIEIANEFEIPVIEDAAEALGSRYGGHQVGTLGQAGVFSFNGNKIVTTSGGGALVTADKNIAEQALFLATQAKDQATHYQHSQLGYNYRISNISAGIGRGQIEVLETRVKQRREIYNYYREKLQDIEGIIFKPEPKGCFSNRWLTTVLLSEDLKVSPEEVRQTLEKENIETRLLWKPMHLQPLFKDSLYYGDGLSEKLFNRGLCLPSSSNLSEEELDKVVKALKRQFEV</sequence>
<organism evidence="3 4">
    <name type="scientific">Pontibacter silvestris</name>
    <dbReference type="NCBI Taxonomy" id="2305183"/>
    <lineage>
        <taxon>Bacteria</taxon>
        <taxon>Pseudomonadati</taxon>
        <taxon>Bacteroidota</taxon>
        <taxon>Cytophagia</taxon>
        <taxon>Cytophagales</taxon>
        <taxon>Hymenobacteraceae</taxon>
        <taxon>Pontibacter</taxon>
    </lineage>
</organism>
<proteinExistence type="inferred from homology"/>
<dbReference type="Pfam" id="PF01041">
    <property type="entry name" value="DegT_DnrJ_EryC1"/>
    <property type="match status" value="1"/>
</dbReference>
<dbReference type="SUPFAM" id="SSF53383">
    <property type="entry name" value="PLP-dependent transferases"/>
    <property type="match status" value="1"/>
</dbReference>
<gene>
    <name evidence="3" type="ORF">ACFSKU_01065</name>
</gene>
<dbReference type="Gene3D" id="3.90.1150.10">
    <property type="entry name" value="Aspartate Aminotransferase, domain 1"/>
    <property type="match status" value="1"/>
</dbReference>
<keyword evidence="4" id="KW-1185">Reference proteome</keyword>